<accession>A0A167XR85</accession>
<evidence type="ECO:0000256" key="2">
    <source>
        <dbReference type="ARBA" id="ARBA00022692"/>
    </source>
</evidence>
<dbReference type="FunFam" id="1.20.1250.20:FF:000340">
    <property type="entry name" value="MFS transporter, SHS family, lactate transporter"/>
    <property type="match status" value="1"/>
</dbReference>
<feature type="transmembrane region" description="Helical" evidence="6">
    <location>
        <begin position="221"/>
        <end position="240"/>
    </location>
</feature>
<dbReference type="Gene3D" id="1.20.1250.20">
    <property type="entry name" value="MFS general substrate transporter like domains"/>
    <property type="match status" value="1"/>
</dbReference>
<keyword evidence="3 6" id="KW-1133">Transmembrane helix</keyword>
<feature type="region of interest" description="Disordered" evidence="5">
    <location>
        <begin position="257"/>
        <end position="303"/>
    </location>
</feature>
<reference evidence="7 8" key="1">
    <citation type="journal article" date="2016" name="Mol. Biol. Evol.">
        <title>Comparative Genomics of Early-Diverging Mushroom-Forming Fungi Provides Insights into the Origins of Lignocellulose Decay Capabilities.</title>
        <authorList>
            <person name="Nagy L.G."/>
            <person name="Riley R."/>
            <person name="Tritt A."/>
            <person name="Adam C."/>
            <person name="Daum C."/>
            <person name="Floudas D."/>
            <person name="Sun H."/>
            <person name="Yadav J.S."/>
            <person name="Pangilinan J."/>
            <person name="Larsson K.H."/>
            <person name="Matsuura K."/>
            <person name="Barry K."/>
            <person name="Labutti K."/>
            <person name="Kuo R."/>
            <person name="Ohm R.A."/>
            <person name="Bhattacharya S.S."/>
            <person name="Shirouzu T."/>
            <person name="Yoshinaga Y."/>
            <person name="Martin F.M."/>
            <person name="Grigoriev I.V."/>
            <person name="Hibbett D.S."/>
        </authorList>
    </citation>
    <scope>NUCLEOTIDE SEQUENCE [LARGE SCALE GENOMIC DNA]</scope>
    <source>
        <strain evidence="7 8">CBS 109695</strain>
    </source>
</reference>
<dbReference type="PANTHER" id="PTHR23508">
    <property type="entry name" value="CARBOXYLIC ACID TRANSPORTER PROTEIN HOMOLOG"/>
    <property type="match status" value="1"/>
</dbReference>
<evidence type="ECO:0000256" key="1">
    <source>
        <dbReference type="ARBA" id="ARBA00004141"/>
    </source>
</evidence>
<keyword evidence="2 6" id="KW-0812">Transmembrane</keyword>
<dbReference type="STRING" id="436010.A0A167XR85"/>
<dbReference type="GO" id="GO:0015355">
    <property type="term" value="F:secondary active monocarboxylate transmembrane transporter activity"/>
    <property type="evidence" value="ECO:0007669"/>
    <property type="project" value="TreeGrafter"/>
</dbReference>
<evidence type="ECO:0000313" key="8">
    <source>
        <dbReference type="Proteomes" id="UP000076532"/>
    </source>
</evidence>
<gene>
    <name evidence="7" type="ORF">FIBSPDRAFT_1052939</name>
</gene>
<evidence type="ECO:0000256" key="4">
    <source>
        <dbReference type="ARBA" id="ARBA00023136"/>
    </source>
</evidence>
<evidence type="ECO:0000256" key="5">
    <source>
        <dbReference type="SAM" id="MobiDB-lite"/>
    </source>
</evidence>
<feature type="transmembrane region" description="Helical" evidence="6">
    <location>
        <begin position="50"/>
        <end position="69"/>
    </location>
</feature>
<keyword evidence="8" id="KW-1185">Reference proteome</keyword>
<feature type="compositionally biased region" description="Acidic residues" evidence="5">
    <location>
        <begin position="259"/>
        <end position="269"/>
    </location>
</feature>
<dbReference type="EMBL" id="KV417749">
    <property type="protein sequence ID" value="KZP07478.1"/>
    <property type="molecule type" value="Genomic_DNA"/>
</dbReference>
<dbReference type="InterPro" id="IPR005828">
    <property type="entry name" value="MFS_sugar_transport-like"/>
</dbReference>
<dbReference type="Pfam" id="PF00083">
    <property type="entry name" value="Sugar_tr"/>
    <property type="match status" value="1"/>
</dbReference>
<feature type="transmembrane region" description="Helical" evidence="6">
    <location>
        <begin position="113"/>
        <end position="131"/>
    </location>
</feature>
<proteinExistence type="predicted"/>
<feature type="compositionally biased region" description="Basic and acidic residues" evidence="5">
    <location>
        <begin position="284"/>
        <end position="303"/>
    </location>
</feature>
<evidence type="ECO:0000313" key="7">
    <source>
        <dbReference type="EMBL" id="KZP07478.1"/>
    </source>
</evidence>
<keyword evidence="4 6" id="KW-0472">Membrane</keyword>
<dbReference type="SUPFAM" id="SSF103473">
    <property type="entry name" value="MFS general substrate transporter"/>
    <property type="match status" value="1"/>
</dbReference>
<protein>
    <submittedName>
        <fullName evidence="7">MFS general substrate transporter</fullName>
    </submittedName>
</protein>
<dbReference type="InterPro" id="IPR036259">
    <property type="entry name" value="MFS_trans_sf"/>
</dbReference>
<sequence>MFAACLRAPNRRCARGQMRLKGLKGSMAGKKTQVFIREIRETGHMLTKHWVLWIYAVLLITGFNFLSHGSQDLYPTYLKSNKGLSSHDATVATIIGNVGAIAGYVSQYIGRHLTIIIFCLLVGVFIPLRIIPSTFSGLAAGAFCIQFGVQGAWGVIPIQLAEMSPPAFRATFPGVAYQVGNMISSASAQIEATGGDNLKTTLPKLDPATGRPTVVPDYAEVQGILIGVVVAFVIFITLIGPENHASHFEKAKTAFEEGGGNDELEEEDLAPAGAVKEGAVAGGDVEKGSVDDEKQEDERISNA</sequence>
<dbReference type="GO" id="GO:0035879">
    <property type="term" value="P:plasma membrane lactate transport"/>
    <property type="evidence" value="ECO:0007669"/>
    <property type="project" value="TreeGrafter"/>
</dbReference>
<evidence type="ECO:0000256" key="6">
    <source>
        <dbReference type="SAM" id="Phobius"/>
    </source>
</evidence>
<feature type="compositionally biased region" description="Low complexity" evidence="5">
    <location>
        <begin position="270"/>
        <end position="283"/>
    </location>
</feature>
<dbReference type="OrthoDB" id="5296287at2759"/>
<dbReference type="GO" id="GO:0005886">
    <property type="term" value="C:plasma membrane"/>
    <property type="evidence" value="ECO:0007669"/>
    <property type="project" value="TreeGrafter"/>
</dbReference>
<name>A0A167XR85_9AGAM</name>
<organism evidence="7 8">
    <name type="scientific">Athelia psychrophila</name>
    <dbReference type="NCBI Taxonomy" id="1759441"/>
    <lineage>
        <taxon>Eukaryota</taxon>
        <taxon>Fungi</taxon>
        <taxon>Dikarya</taxon>
        <taxon>Basidiomycota</taxon>
        <taxon>Agaricomycotina</taxon>
        <taxon>Agaricomycetes</taxon>
        <taxon>Agaricomycetidae</taxon>
        <taxon>Atheliales</taxon>
        <taxon>Atheliaceae</taxon>
        <taxon>Athelia</taxon>
    </lineage>
</organism>
<comment type="subcellular location">
    <subcellularLocation>
        <location evidence="1">Membrane</location>
        <topology evidence="1">Multi-pass membrane protein</topology>
    </subcellularLocation>
</comment>
<dbReference type="Proteomes" id="UP000076532">
    <property type="component" value="Unassembled WGS sequence"/>
</dbReference>
<dbReference type="PANTHER" id="PTHR23508:SF10">
    <property type="entry name" value="CARBOXYLIC ACID TRANSPORTER PROTEIN HOMOLOG"/>
    <property type="match status" value="1"/>
</dbReference>
<feature type="transmembrane region" description="Helical" evidence="6">
    <location>
        <begin position="89"/>
        <end position="106"/>
    </location>
</feature>
<evidence type="ECO:0000256" key="3">
    <source>
        <dbReference type="ARBA" id="ARBA00022989"/>
    </source>
</evidence>
<dbReference type="AlphaFoldDB" id="A0A167XR85"/>